<keyword evidence="2" id="KW-1185">Reference proteome</keyword>
<dbReference type="EMBL" id="JAACXV010000044">
    <property type="protein sequence ID" value="KAF7285792.1"/>
    <property type="molecule type" value="Genomic_DNA"/>
</dbReference>
<name>A0A834J233_RHYFE</name>
<comment type="caution">
    <text evidence="1">The sequence shown here is derived from an EMBL/GenBank/DDBJ whole genome shotgun (WGS) entry which is preliminary data.</text>
</comment>
<evidence type="ECO:0000313" key="1">
    <source>
        <dbReference type="EMBL" id="KAF7285792.1"/>
    </source>
</evidence>
<gene>
    <name evidence="1" type="ORF">GWI33_009974</name>
</gene>
<dbReference type="Proteomes" id="UP000625711">
    <property type="component" value="Unassembled WGS sequence"/>
</dbReference>
<accession>A0A834J233</accession>
<dbReference type="AlphaFoldDB" id="A0A834J233"/>
<proteinExistence type="predicted"/>
<organism evidence="1 2">
    <name type="scientific">Rhynchophorus ferrugineus</name>
    <name type="common">Red palm weevil</name>
    <name type="synonym">Curculio ferrugineus</name>
    <dbReference type="NCBI Taxonomy" id="354439"/>
    <lineage>
        <taxon>Eukaryota</taxon>
        <taxon>Metazoa</taxon>
        <taxon>Ecdysozoa</taxon>
        <taxon>Arthropoda</taxon>
        <taxon>Hexapoda</taxon>
        <taxon>Insecta</taxon>
        <taxon>Pterygota</taxon>
        <taxon>Neoptera</taxon>
        <taxon>Endopterygota</taxon>
        <taxon>Coleoptera</taxon>
        <taxon>Polyphaga</taxon>
        <taxon>Cucujiformia</taxon>
        <taxon>Curculionidae</taxon>
        <taxon>Dryophthorinae</taxon>
        <taxon>Rhynchophorus</taxon>
    </lineage>
</organism>
<sequence length="85" mass="9847">MTPIPIEIASVSKLRGRTLTYIPHFQEPVALLNRFPIREIQHRIWSSTVVCPFPHDVRLIDTVLSIADWIDKERRDGSDNDREPA</sequence>
<reference evidence="1" key="1">
    <citation type="submission" date="2020-08" db="EMBL/GenBank/DDBJ databases">
        <title>Genome sequencing and assembly of the red palm weevil Rhynchophorus ferrugineus.</title>
        <authorList>
            <person name="Dias G.B."/>
            <person name="Bergman C.M."/>
            <person name="Manee M."/>
        </authorList>
    </citation>
    <scope>NUCLEOTIDE SEQUENCE</scope>
    <source>
        <strain evidence="1">AA-2017</strain>
        <tissue evidence="1">Whole larva</tissue>
    </source>
</reference>
<evidence type="ECO:0000313" key="2">
    <source>
        <dbReference type="Proteomes" id="UP000625711"/>
    </source>
</evidence>
<protein>
    <submittedName>
        <fullName evidence="1">Uncharacterized protein</fullName>
    </submittedName>
</protein>